<dbReference type="RefSeq" id="XP_013379638.1">
    <property type="nucleotide sequence ID" value="XM_013524184.1"/>
</dbReference>
<keyword evidence="6" id="KW-1185">Reference proteome</keyword>
<dbReference type="CDD" id="cd18001">
    <property type="entry name" value="DEXHc_ERCC6L"/>
    <property type="match status" value="1"/>
</dbReference>
<dbReference type="FunFam" id="3.40.50.10810:FF:000042">
    <property type="entry name" value="SNF2 family helicase-like protein"/>
    <property type="match status" value="1"/>
</dbReference>
<dbReference type="GO" id="GO:0016787">
    <property type="term" value="F:hydrolase activity"/>
    <property type="evidence" value="ECO:0007669"/>
    <property type="project" value="UniProtKB-KW"/>
</dbReference>
<dbReference type="InterPro" id="IPR050496">
    <property type="entry name" value="SNF2_RAD54_helicase_repair"/>
</dbReference>
<dbReference type="SUPFAM" id="SSF52540">
    <property type="entry name" value="P-loop containing nucleoside triphosphate hydrolases"/>
    <property type="match status" value="2"/>
</dbReference>
<evidence type="ECO:0000259" key="4">
    <source>
        <dbReference type="PROSITE" id="PS51192"/>
    </source>
</evidence>
<keyword evidence="2" id="KW-0802">TPR repeat</keyword>
<evidence type="ECO:0000256" key="1">
    <source>
        <dbReference type="ARBA" id="ARBA00022801"/>
    </source>
</evidence>
<evidence type="ECO:0000256" key="2">
    <source>
        <dbReference type="PROSITE-ProRule" id="PRU00339"/>
    </source>
</evidence>
<dbReference type="Pfam" id="PF00176">
    <property type="entry name" value="SNF2-rel_dom"/>
    <property type="match status" value="1"/>
</dbReference>
<dbReference type="PROSITE" id="PS51192">
    <property type="entry name" value="HELICASE_ATP_BIND_1"/>
    <property type="match status" value="1"/>
</dbReference>
<dbReference type="SMART" id="SM00028">
    <property type="entry name" value="TPR"/>
    <property type="match status" value="2"/>
</dbReference>
<dbReference type="PANTHER" id="PTHR45629:SF7">
    <property type="entry name" value="DNA EXCISION REPAIR PROTEIN ERCC-6-RELATED"/>
    <property type="match status" value="1"/>
</dbReference>
<feature type="compositionally biased region" description="Acidic residues" evidence="3">
    <location>
        <begin position="1159"/>
        <end position="1194"/>
    </location>
</feature>
<feature type="region of interest" description="Disordered" evidence="3">
    <location>
        <begin position="768"/>
        <end position="796"/>
    </location>
</feature>
<feature type="compositionally biased region" description="Polar residues" evidence="3">
    <location>
        <begin position="1117"/>
        <end position="1129"/>
    </location>
</feature>
<feature type="repeat" description="TPR" evidence="2">
    <location>
        <begin position="48"/>
        <end position="81"/>
    </location>
</feature>
<feature type="compositionally biased region" description="Polar residues" evidence="3">
    <location>
        <begin position="28"/>
        <end position="38"/>
    </location>
</feature>
<feature type="compositionally biased region" description="Basic residues" evidence="3">
    <location>
        <begin position="1045"/>
        <end position="1054"/>
    </location>
</feature>
<dbReference type="InterPro" id="IPR000330">
    <property type="entry name" value="SNF2_N"/>
</dbReference>
<dbReference type="Pfam" id="PF00271">
    <property type="entry name" value="Helicase_C"/>
    <property type="match status" value="1"/>
</dbReference>
<gene>
    <name evidence="7 8" type="primary">LOC106151096</name>
</gene>
<dbReference type="InterPro" id="IPR014001">
    <property type="entry name" value="Helicase_ATP-bd"/>
</dbReference>
<feature type="compositionally biased region" description="Basic and acidic residues" evidence="3">
    <location>
        <begin position="832"/>
        <end position="844"/>
    </location>
</feature>
<keyword evidence="1" id="KW-0378">Hydrolase</keyword>
<feature type="region of interest" description="Disordered" evidence="3">
    <location>
        <begin position="888"/>
        <end position="1198"/>
    </location>
</feature>
<dbReference type="OrthoDB" id="413460at2759"/>
<dbReference type="PROSITE" id="PS51194">
    <property type="entry name" value="HELICASE_CTER"/>
    <property type="match status" value="1"/>
</dbReference>
<feature type="compositionally biased region" description="Polar residues" evidence="3">
    <location>
        <begin position="989"/>
        <end position="1009"/>
    </location>
</feature>
<dbReference type="KEGG" id="lak:106151096"/>
<feature type="compositionally biased region" description="Acidic residues" evidence="3">
    <location>
        <begin position="969"/>
        <end position="985"/>
    </location>
</feature>
<dbReference type="RefSeq" id="XP_013379639.1">
    <property type="nucleotide sequence ID" value="XM_013524185.1"/>
</dbReference>
<dbReference type="PROSITE" id="PS50005">
    <property type="entry name" value="TPR"/>
    <property type="match status" value="1"/>
</dbReference>
<dbReference type="SUPFAM" id="SSF48452">
    <property type="entry name" value="TPR-like"/>
    <property type="match status" value="1"/>
</dbReference>
<dbReference type="InterPro" id="IPR001650">
    <property type="entry name" value="Helicase_C-like"/>
</dbReference>
<dbReference type="InterPro" id="IPR011990">
    <property type="entry name" value="TPR-like_helical_dom_sf"/>
</dbReference>
<dbReference type="InterPro" id="IPR038718">
    <property type="entry name" value="SNF2-like_sf"/>
</dbReference>
<feature type="domain" description="Helicase C-terminal" evidence="5">
    <location>
        <begin position="494"/>
        <end position="655"/>
    </location>
</feature>
<dbReference type="CDD" id="cd18793">
    <property type="entry name" value="SF2_C_SNF"/>
    <property type="match status" value="1"/>
</dbReference>
<sequence length="1252" mass="140643">MEMEIVDPLSPGGLKKREPLTECGNGNIRVSDSHGPQTHSEKDKQLYFNKLISRAKEKVSQGKLEAALEYYKKAYRIDPKEKLQKKITKMEAYIRDHEDSGDASEESDMIHIGKGFYLYKALCNKLYPHQKQGLLWMWSLYQKKKGGILGDDMGLGKTIQVISFLSGMFDSEHVHAVLIVMPVSLILNWEKEFEKWAPGIRVSAFHGSSKRERERALGKVQRRGGVCLTSYGMVVSSWQVLSQKDDREFKWDYVILDEGHKIKNPTKTSKGVRAIPCSNRIILTGTPIQNNLGEMWALFDYVQQGALLGTARTFKMEFDNPITRSRAKDATMGEKRLGAEMAETLRKIIAPYFLRRTKAEVQAMNEDKENAQEGSSERSATPLMPSLTRKNDFVIWVYLSEIQKKIYQDFSSSDEVKELLMVTTRSPLTALIVLKKICDHPRLLSSAACMQLGLDGQDFEAEYLNHPASQESAANRIHNITDDILINESGKMLFLVDLLDNLKQEGHRCLVFSQSRKMLDIIQKVITNRGHKVARMDGTVTQLDDRERIIKKFESDSSYSVFLLTTQVGGVGLTLTAADRVVIFDPSWNPATDAQAVDRVFRIGQDKNVVVYRLITCGSIEEKIYRRQVFKESITRQTTGTSKNPYRYFSQQELKELFILDDPTMSVTQQQLQDMHSSSRISDNNLDAHVAFLHTLAMYGLTDHDRMFSHEAAHDEEEDDEGGTDYIQSRAQKALETINMESQMNTQMQETMSKYPPNYLVHDSLQQPPIVAPSRDDTKRSMPSRPPAPTTSSGPLIDLAAVDTESEDSEIDEGLNQTLADLTLEDVDMEDEAHQQENGKKEEVPSSPERQPIIIEEQMIVSPDASRPIITTQRVDKEPFTNFNELLKSECKNESNPASLTEDGPDIRADSTDFEQGNGRKTPHDSLPFGKEKRLEESSVIVLDSASNTPQVKHLNPASGSVDRICIPDSDEDDGDDDDGGEMVVDDSFTSAKGRSEASTSKSDSNNISDVKVQYSPHGRARSVQVYDSPVVGPTIDMEDSPVHTAKKQSRRTRIASSSDEEEISASKEKEGYNTAPSSPASGMPVIISSSEGEDEDGNSSNKIGRSAKIRKEGGLNISQGKSQEANSSQEEEGDDVISSQEEEEEEAGSSTDDFINNDSEELEEEEESVEEEEEGSEEDSDEENEIEDSEEEMPAEKIQEFEHARNLARQYYENGRHNQAMVHILKALEIHHDDSLKLMALKIAQKRKKGE</sequence>
<dbReference type="GeneID" id="106151096"/>
<dbReference type="SMART" id="SM00487">
    <property type="entry name" value="DEXDc"/>
    <property type="match status" value="1"/>
</dbReference>
<name>A0A1S3H0V6_LINAN</name>
<dbReference type="GO" id="GO:0005524">
    <property type="term" value="F:ATP binding"/>
    <property type="evidence" value="ECO:0007669"/>
    <property type="project" value="InterPro"/>
</dbReference>
<evidence type="ECO:0000259" key="5">
    <source>
        <dbReference type="PROSITE" id="PS51194"/>
    </source>
</evidence>
<feature type="domain" description="Helicase ATP-binding" evidence="4">
    <location>
        <begin position="138"/>
        <end position="305"/>
    </location>
</feature>
<proteinExistence type="predicted"/>
<protein>
    <submittedName>
        <fullName evidence="7 8">DNA excision repair protein ERCC-6-like</fullName>
    </submittedName>
</protein>
<dbReference type="InterPro" id="IPR027417">
    <property type="entry name" value="P-loop_NTPase"/>
</dbReference>
<dbReference type="Proteomes" id="UP000085678">
    <property type="component" value="Unplaced"/>
</dbReference>
<dbReference type="PANTHER" id="PTHR45629">
    <property type="entry name" value="SNF2/RAD54 FAMILY MEMBER"/>
    <property type="match status" value="1"/>
</dbReference>
<dbReference type="Gene3D" id="3.40.50.300">
    <property type="entry name" value="P-loop containing nucleotide triphosphate hydrolases"/>
    <property type="match status" value="1"/>
</dbReference>
<feature type="region of interest" description="Disordered" evidence="3">
    <location>
        <begin position="830"/>
        <end position="852"/>
    </location>
</feature>
<dbReference type="STRING" id="7574.A0A1S3H0V6"/>
<dbReference type="GO" id="GO:0015616">
    <property type="term" value="F:DNA translocase activity"/>
    <property type="evidence" value="ECO:0007669"/>
    <property type="project" value="TreeGrafter"/>
</dbReference>
<evidence type="ECO:0000313" key="8">
    <source>
        <dbReference type="RefSeq" id="XP_013379639.1"/>
    </source>
</evidence>
<dbReference type="SMART" id="SM00490">
    <property type="entry name" value="HELICc"/>
    <property type="match status" value="1"/>
</dbReference>
<evidence type="ECO:0000313" key="6">
    <source>
        <dbReference type="Proteomes" id="UP000085678"/>
    </source>
</evidence>
<feature type="compositionally biased region" description="Polar residues" evidence="3">
    <location>
        <begin position="1149"/>
        <end position="1158"/>
    </location>
</feature>
<dbReference type="AlphaFoldDB" id="A0A1S3H0V6"/>
<accession>A0A1S3H0V6</accession>
<dbReference type="Gene3D" id="3.40.50.10810">
    <property type="entry name" value="Tandem AAA-ATPase domain"/>
    <property type="match status" value="1"/>
</dbReference>
<reference evidence="7 8" key="1">
    <citation type="submission" date="2025-04" db="UniProtKB">
        <authorList>
            <consortium name="RefSeq"/>
        </authorList>
    </citation>
    <scope>IDENTIFICATION</scope>
    <source>
        <tissue evidence="7 8">Gonads</tissue>
    </source>
</reference>
<evidence type="ECO:0000313" key="7">
    <source>
        <dbReference type="RefSeq" id="XP_013379638.1"/>
    </source>
</evidence>
<organism evidence="6 7">
    <name type="scientific">Lingula anatina</name>
    <name type="common">Brachiopod</name>
    <name type="synonym">Lingula unguis</name>
    <dbReference type="NCBI Taxonomy" id="7574"/>
    <lineage>
        <taxon>Eukaryota</taxon>
        <taxon>Metazoa</taxon>
        <taxon>Spiralia</taxon>
        <taxon>Lophotrochozoa</taxon>
        <taxon>Brachiopoda</taxon>
        <taxon>Linguliformea</taxon>
        <taxon>Lingulata</taxon>
        <taxon>Lingulida</taxon>
        <taxon>Linguloidea</taxon>
        <taxon>Lingulidae</taxon>
        <taxon>Lingula</taxon>
    </lineage>
</organism>
<feature type="compositionally biased region" description="Acidic residues" evidence="3">
    <location>
        <begin position="1130"/>
        <end position="1148"/>
    </location>
</feature>
<dbReference type="InterPro" id="IPR019734">
    <property type="entry name" value="TPR_rpt"/>
</dbReference>
<evidence type="ECO:0000256" key="3">
    <source>
        <dbReference type="SAM" id="MobiDB-lite"/>
    </source>
</evidence>
<feature type="region of interest" description="Disordered" evidence="3">
    <location>
        <begin position="1"/>
        <end position="42"/>
    </location>
</feature>
<dbReference type="InterPro" id="IPR049730">
    <property type="entry name" value="SNF2/RAD54-like_C"/>
</dbReference>